<accession>A0A0T6LK58</accession>
<dbReference type="NCBIfam" id="TIGR01733">
    <property type="entry name" value="AA-adenyl-dom"/>
    <property type="match status" value="1"/>
</dbReference>
<evidence type="ECO:0000256" key="1">
    <source>
        <dbReference type="ARBA" id="ARBA00022450"/>
    </source>
</evidence>
<protein>
    <recommendedName>
        <fullName evidence="4">Carrier domain-containing protein</fullName>
    </recommendedName>
</protein>
<dbReference type="eggNOG" id="COG1020">
    <property type="taxonomic scope" value="Bacteria"/>
</dbReference>
<dbReference type="GO" id="GO:0044550">
    <property type="term" value="P:secondary metabolite biosynthetic process"/>
    <property type="evidence" value="ECO:0007669"/>
    <property type="project" value="TreeGrafter"/>
</dbReference>
<dbReference type="Pfam" id="PF00501">
    <property type="entry name" value="AMP-binding"/>
    <property type="match status" value="1"/>
</dbReference>
<dbReference type="InterPro" id="IPR009081">
    <property type="entry name" value="PP-bd_ACP"/>
</dbReference>
<evidence type="ECO:0000313" key="5">
    <source>
        <dbReference type="EMBL" id="KRV46477.1"/>
    </source>
</evidence>
<feature type="compositionally biased region" description="Low complexity" evidence="3">
    <location>
        <begin position="151"/>
        <end position="160"/>
    </location>
</feature>
<dbReference type="PANTHER" id="PTHR45527:SF1">
    <property type="entry name" value="FATTY ACID SYNTHASE"/>
    <property type="match status" value="1"/>
</dbReference>
<dbReference type="Pfam" id="PF00550">
    <property type="entry name" value="PP-binding"/>
    <property type="match status" value="1"/>
</dbReference>
<dbReference type="SMART" id="SM01294">
    <property type="entry name" value="PKS_PP_betabranch"/>
    <property type="match status" value="1"/>
</dbReference>
<dbReference type="SUPFAM" id="SSF56801">
    <property type="entry name" value="Acetyl-CoA synthetase-like"/>
    <property type="match status" value="1"/>
</dbReference>
<dbReference type="PANTHER" id="PTHR45527">
    <property type="entry name" value="NONRIBOSOMAL PEPTIDE SYNTHETASE"/>
    <property type="match status" value="1"/>
</dbReference>
<dbReference type="GO" id="GO:0017000">
    <property type="term" value="P:antibiotic biosynthetic process"/>
    <property type="evidence" value="ECO:0007669"/>
    <property type="project" value="UniProtKB-ARBA"/>
</dbReference>
<dbReference type="RefSeq" id="WP_018386562.1">
    <property type="nucleotide sequence ID" value="NZ_LLZU01000039.1"/>
</dbReference>
<keyword evidence="2" id="KW-0597">Phosphoprotein</keyword>
<dbReference type="AlphaFoldDB" id="A0A0T6LK58"/>
<dbReference type="InterPro" id="IPR010071">
    <property type="entry name" value="AA_adenyl_dom"/>
</dbReference>
<evidence type="ECO:0000259" key="4">
    <source>
        <dbReference type="PROSITE" id="PS50075"/>
    </source>
</evidence>
<dbReference type="PROSITE" id="PS00455">
    <property type="entry name" value="AMP_BINDING"/>
    <property type="match status" value="1"/>
</dbReference>
<reference evidence="5 6" key="1">
    <citation type="submission" date="2015-10" db="EMBL/GenBank/DDBJ databases">
        <title>Draft genome sequence of pyrrolomycin-producing Streptomyces vitaminophilus.</title>
        <authorList>
            <person name="Graham D.E."/>
            <person name="Mahan K.M."/>
            <person name="Klingeman D.M."/>
            <person name="Hettich R.L."/>
            <person name="Parry R.J."/>
        </authorList>
    </citation>
    <scope>NUCLEOTIDE SEQUENCE [LARGE SCALE GENOMIC DNA]</scope>
    <source>
        <strain evidence="5 6">ATCC 31673</strain>
    </source>
</reference>
<dbReference type="InterPro" id="IPR025110">
    <property type="entry name" value="AMP-bd_C"/>
</dbReference>
<dbReference type="EMBL" id="LLZU01000039">
    <property type="protein sequence ID" value="KRV46477.1"/>
    <property type="molecule type" value="Genomic_DNA"/>
</dbReference>
<keyword evidence="6" id="KW-1185">Reference proteome</keyword>
<organism evidence="5 6">
    <name type="scientific">Wenjunlia vitaminophila</name>
    <name type="common">Streptomyces vitaminophilus</name>
    <dbReference type="NCBI Taxonomy" id="76728"/>
    <lineage>
        <taxon>Bacteria</taxon>
        <taxon>Bacillati</taxon>
        <taxon>Actinomycetota</taxon>
        <taxon>Actinomycetes</taxon>
        <taxon>Kitasatosporales</taxon>
        <taxon>Streptomycetaceae</taxon>
        <taxon>Wenjunlia</taxon>
    </lineage>
</organism>
<dbReference type="InterPro" id="IPR045851">
    <property type="entry name" value="AMP-bd_C_sf"/>
</dbReference>
<dbReference type="Proteomes" id="UP000050867">
    <property type="component" value="Unassembled WGS sequence"/>
</dbReference>
<dbReference type="PROSITE" id="PS50075">
    <property type="entry name" value="CARRIER"/>
    <property type="match status" value="1"/>
</dbReference>
<dbReference type="Gene3D" id="1.10.1200.10">
    <property type="entry name" value="ACP-like"/>
    <property type="match status" value="1"/>
</dbReference>
<feature type="region of interest" description="Disordered" evidence="3">
    <location>
        <begin position="132"/>
        <end position="160"/>
    </location>
</feature>
<keyword evidence="1" id="KW-0596">Phosphopantetheine</keyword>
<dbReference type="SMART" id="SM00823">
    <property type="entry name" value="PKS_PP"/>
    <property type="match status" value="1"/>
</dbReference>
<dbReference type="SUPFAM" id="SSF47336">
    <property type="entry name" value="ACP-like"/>
    <property type="match status" value="1"/>
</dbReference>
<dbReference type="InterPro" id="IPR000873">
    <property type="entry name" value="AMP-dep_synth/lig_dom"/>
</dbReference>
<evidence type="ECO:0000256" key="2">
    <source>
        <dbReference type="ARBA" id="ARBA00022553"/>
    </source>
</evidence>
<dbReference type="Gene3D" id="3.30.300.30">
    <property type="match status" value="1"/>
</dbReference>
<dbReference type="GO" id="GO:0005737">
    <property type="term" value="C:cytoplasm"/>
    <property type="evidence" value="ECO:0007669"/>
    <property type="project" value="TreeGrafter"/>
</dbReference>
<feature type="domain" description="Carrier" evidence="4">
    <location>
        <begin position="533"/>
        <end position="608"/>
    </location>
</feature>
<dbReference type="Pfam" id="PF13193">
    <property type="entry name" value="AMP-binding_C"/>
    <property type="match status" value="1"/>
</dbReference>
<dbReference type="InterPro" id="IPR020845">
    <property type="entry name" value="AMP-binding_CS"/>
</dbReference>
<sequence length="608" mass="64131">MLGEALLAQASSSPDRVAVRAGGDTLTYAALHARAADVAARVIAASAPGGTAGRRVAVLLPRGTAQVVALVGTALSGAAQLAVDVANPPPRARWLLADFAPHLLITDAATDAPGDVAPGVPRLWLDAAGGPVSVPTRPGAPPRVPAGRGGHPAPATAPAASPGDTAYFVYTSGSTGRPKATLITHDGIMSRLCWLQRSHRLTADDRVLYSSSCGFDASVAELYWPLTTGSQLVVAGQGAQRDPDHLADLIARHRVSVLQMVPSLLDLLLQGRPRDERYDGLRLVLAGGERLPPALLARLHRRTTATVVNLYGPSECAVYATAWRCPRDPDPTETLIGTAVGETELVVLGPDGAEADEGELYIGGVGVGVGYWNRPELTASAFLDRLGTRTGRFYRTGDLVARRADGNLAYLGRTDRQVKVRGHRIEPAEVERAVLADPEVRQVAVVPVERGSGTVLAASLVLSRGADPAVVLDRLKRRLRGELPDHLRPALLRPCARLPVTANGKADVLALTESCAAHLADTPAPTADPAGATAPSRTERLVIDTWRAALRVPDVGTDDDFFDLGGDSFAALSVVRALEKELHRELRVSLLYTHPTVTELAAALDRRP</sequence>
<evidence type="ECO:0000313" key="6">
    <source>
        <dbReference type="Proteomes" id="UP000050867"/>
    </source>
</evidence>
<dbReference type="InterPro" id="IPR042099">
    <property type="entry name" value="ANL_N_sf"/>
</dbReference>
<dbReference type="GO" id="GO:0031177">
    <property type="term" value="F:phosphopantetheine binding"/>
    <property type="evidence" value="ECO:0007669"/>
    <property type="project" value="InterPro"/>
</dbReference>
<comment type="caution">
    <text evidence="5">The sequence shown here is derived from an EMBL/GenBank/DDBJ whole genome shotgun (WGS) entry which is preliminary data.</text>
</comment>
<dbReference type="InterPro" id="IPR036736">
    <property type="entry name" value="ACP-like_sf"/>
</dbReference>
<proteinExistence type="predicted"/>
<dbReference type="Gene3D" id="3.40.50.12780">
    <property type="entry name" value="N-terminal domain of ligase-like"/>
    <property type="match status" value="1"/>
</dbReference>
<evidence type="ECO:0000256" key="3">
    <source>
        <dbReference type="SAM" id="MobiDB-lite"/>
    </source>
</evidence>
<dbReference type="InterPro" id="IPR020806">
    <property type="entry name" value="PKS_PP-bd"/>
</dbReference>
<gene>
    <name evidence="5" type="ORF">AQ490_11300</name>
</gene>
<dbReference type="GO" id="GO:0043041">
    <property type="term" value="P:amino acid activation for nonribosomal peptide biosynthetic process"/>
    <property type="evidence" value="ECO:0007669"/>
    <property type="project" value="TreeGrafter"/>
</dbReference>
<dbReference type="STRING" id="76728.AQ490_11300"/>
<name>A0A0T6LK58_WENVI</name>
<dbReference type="CDD" id="cd05930">
    <property type="entry name" value="A_NRPS"/>
    <property type="match status" value="1"/>
</dbReference>